<dbReference type="OrthoDB" id="7854755at2"/>
<dbReference type="RefSeq" id="WP_108894351.1">
    <property type="nucleotide sequence ID" value="NZ_ONZF01000004.1"/>
</dbReference>
<dbReference type="EMBL" id="ONZF01000004">
    <property type="protein sequence ID" value="SPJ24533.1"/>
    <property type="molecule type" value="Genomic_DNA"/>
</dbReference>
<dbReference type="InterPro" id="IPR055348">
    <property type="entry name" value="DctQ"/>
</dbReference>
<comment type="subunit">
    <text evidence="9">The complex comprises the extracytoplasmic solute receptor protein and the two transmembrane proteins.</text>
</comment>
<evidence type="ECO:0000256" key="5">
    <source>
        <dbReference type="ARBA" id="ARBA00022692"/>
    </source>
</evidence>
<evidence type="ECO:0000256" key="6">
    <source>
        <dbReference type="ARBA" id="ARBA00022989"/>
    </source>
</evidence>
<evidence type="ECO:0000256" key="3">
    <source>
        <dbReference type="ARBA" id="ARBA00022475"/>
    </source>
</evidence>
<dbReference type="AlphaFoldDB" id="A0A2R8BWM6"/>
<evidence type="ECO:0000313" key="12">
    <source>
        <dbReference type="Proteomes" id="UP000244912"/>
    </source>
</evidence>
<dbReference type="GO" id="GO:0015740">
    <property type="term" value="P:C4-dicarboxylate transport"/>
    <property type="evidence" value="ECO:0007669"/>
    <property type="project" value="TreeGrafter"/>
</dbReference>
<keyword evidence="5 9" id="KW-0812">Transmembrane</keyword>
<evidence type="ECO:0000256" key="4">
    <source>
        <dbReference type="ARBA" id="ARBA00022519"/>
    </source>
</evidence>
<keyword evidence="12" id="KW-1185">Reference proteome</keyword>
<keyword evidence="6 9" id="KW-1133">Transmembrane helix</keyword>
<comment type="function">
    <text evidence="9">Part of the tripartite ATP-independent periplasmic (TRAP) transport system.</text>
</comment>
<gene>
    <name evidence="11" type="ORF">PAA8504_02366</name>
</gene>
<organism evidence="11 12">
    <name type="scientific">Palleronia abyssalis</name>
    <dbReference type="NCBI Taxonomy" id="1501240"/>
    <lineage>
        <taxon>Bacteria</taxon>
        <taxon>Pseudomonadati</taxon>
        <taxon>Pseudomonadota</taxon>
        <taxon>Alphaproteobacteria</taxon>
        <taxon>Rhodobacterales</taxon>
        <taxon>Roseobacteraceae</taxon>
        <taxon>Palleronia</taxon>
    </lineage>
</organism>
<dbReference type="InterPro" id="IPR007387">
    <property type="entry name" value="TRAP_DctQ"/>
</dbReference>
<proteinExistence type="inferred from homology"/>
<dbReference type="PANTHER" id="PTHR35011">
    <property type="entry name" value="2,3-DIKETO-L-GULONATE TRAP TRANSPORTER SMALL PERMEASE PROTEIN YIAM"/>
    <property type="match status" value="1"/>
</dbReference>
<evidence type="ECO:0000256" key="7">
    <source>
        <dbReference type="ARBA" id="ARBA00023136"/>
    </source>
</evidence>
<evidence type="ECO:0000313" key="11">
    <source>
        <dbReference type="EMBL" id="SPJ24533.1"/>
    </source>
</evidence>
<protein>
    <recommendedName>
        <fullName evidence="9">TRAP transporter small permease protein</fullName>
    </recommendedName>
</protein>
<keyword evidence="2 9" id="KW-0813">Transport</keyword>
<evidence type="ECO:0000256" key="9">
    <source>
        <dbReference type="RuleBase" id="RU369079"/>
    </source>
</evidence>
<comment type="subcellular location">
    <subcellularLocation>
        <location evidence="1 9">Cell inner membrane</location>
        <topology evidence="1 9">Multi-pass membrane protein</topology>
    </subcellularLocation>
</comment>
<keyword evidence="3" id="KW-1003">Cell membrane</keyword>
<dbReference type="Proteomes" id="UP000244912">
    <property type="component" value="Unassembled WGS sequence"/>
</dbReference>
<evidence type="ECO:0000256" key="1">
    <source>
        <dbReference type="ARBA" id="ARBA00004429"/>
    </source>
</evidence>
<evidence type="ECO:0000256" key="2">
    <source>
        <dbReference type="ARBA" id="ARBA00022448"/>
    </source>
</evidence>
<name>A0A2R8BWM6_9RHOB</name>
<dbReference type="GO" id="GO:0005886">
    <property type="term" value="C:plasma membrane"/>
    <property type="evidence" value="ECO:0007669"/>
    <property type="project" value="UniProtKB-SubCell"/>
</dbReference>
<feature type="transmembrane region" description="Helical" evidence="9">
    <location>
        <begin position="90"/>
        <end position="110"/>
    </location>
</feature>
<feature type="transmembrane region" description="Helical" evidence="9">
    <location>
        <begin position="132"/>
        <end position="150"/>
    </location>
</feature>
<feature type="transmembrane region" description="Helical" evidence="9">
    <location>
        <begin position="12"/>
        <end position="33"/>
    </location>
</feature>
<dbReference type="Pfam" id="PF04290">
    <property type="entry name" value="DctQ"/>
    <property type="match status" value="1"/>
</dbReference>
<evidence type="ECO:0000256" key="8">
    <source>
        <dbReference type="ARBA" id="ARBA00038436"/>
    </source>
</evidence>
<comment type="similarity">
    <text evidence="8 9">Belongs to the TRAP transporter small permease family.</text>
</comment>
<keyword evidence="7 9" id="KW-0472">Membrane</keyword>
<feature type="domain" description="Tripartite ATP-independent periplasmic transporters DctQ component" evidence="10">
    <location>
        <begin position="28"/>
        <end position="155"/>
    </location>
</feature>
<dbReference type="GO" id="GO:0022857">
    <property type="term" value="F:transmembrane transporter activity"/>
    <property type="evidence" value="ECO:0007669"/>
    <property type="project" value="UniProtKB-UniRule"/>
</dbReference>
<keyword evidence="4 9" id="KW-0997">Cell inner membrane</keyword>
<accession>A0A2R8BWM6</accession>
<sequence>MPEILRKIADGLIGLSAFVGALGVLFEVVVIGVDVTGRAFGTPLYGSQDLSTMTFVIVVFGGMAICDRIGGHISVDVFESRFPAAMNRWINVGSALLGAVIFVFIAYAVAESAKLSLLLNLSTNLLDLPKAWFQWALCAFALITAFGMLVRAVELAISGRDVTRERQQQVLE</sequence>
<feature type="transmembrane region" description="Helical" evidence="9">
    <location>
        <begin position="53"/>
        <end position="70"/>
    </location>
</feature>
<reference evidence="11 12" key="1">
    <citation type="submission" date="2018-03" db="EMBL/GenBank/DDBJ databases">
        <authorList>
            <person name="Keele B.F."/>
        </authorList>
    </citation>
    <scope>NUCLEOTIDE SEQUENCE [LARGE SCALE GENOMIC DNA]</scope>
    <source>
        <strain evidence="11 12">CECT 8504</strain>
    </source>
</reference>
<dbReference type="PANTHER" id="PTHR35011:SF2">
    <property type="entry name" value="2,3-DIKETO-L-GULONATE TRAP TRANSPORTER SMALL PERMEASE PROTEIN YIAM"/>
    <property type="match status" value="1"/>
</dbReference>
<evidence type="ECO:0000259" key="10">
    <source>
        <dbReference type="Pfam" id="PF04290"/>
    </source>
</evidence>